<comment type="caution">
    <text evidence="2">The sequence shown here is derived from an EMBL/GenBank/DDBJ whole genome shotgun (WGS) entry which is preliminary data.</text>
</comment>
<dbReference type="GO" id="GO:0051301">
    <property type="term" value="P:cell division"/>
    <property type="evidence" value="ECO:0007669"/>
    <property type="project" value="UniProtKB-KW"/>
</dbReference>
<dbReference type="RefSeq" id="WP_209457566.1">
    <property type="nucleotide sequence ID" value="NZ_BAAACS010000017.1"/>
</dbReference>
<evidence type="ECO:0000256" key="1">
    <source>
        <dbReference type="SAM" id="MobiDB-lite"/>
    </source>
</evidence>
<feature type="compositionally biased region" description="Basic and acidic residues" evidence="1">
    <location>
        <begin position="82"/>
        <end position="91"/>
    </location>
</feature>
<sequence length="317" mass="36870">MNRRKMMYNRYYNRKRTNRRKVIVTFCCLALICFYSYTKFRETSVVDYIADKVEFWNKSIDTLSNNDITSKDISKELDELNKKKNTTDKESSNSNENSSEVENKEKEVSKIATIDSWNAYTVQIASEDNAEKLKKIQDTLILNKIPFSVMEKDGVKKVQTFCSFDKEVTRGSVDKVKDKFPDAFVSTLEAPVVSLKYTNKYSAAEEISKDINTLAKNFEEESKFWNDNKNTENLNKKTYKDIMSNRKTIIESIETSAKQLEYNEMKEFKEGLLRFTQSVGEKLEISIKGIDESKYDISMGLMLSSIQEYCQFITSIE</sequence>
<keyword evidence="2" id="KW-0132">Cell division</keyword>
<accession>A0ABS4EE72</accession>
<keyword evidence="3" id="KW-1185">Reference proteome</keyword>
<evidence type="ECO:0000313" key="2">
    <source>
        <dbReference type="EMBL" id="MBP1856235.1"/>
    </source>
</evidence>
<dbReference type="Proteomes" id="UP000767291">
    <property type="component" value="Unassembled WGS sequence"/>
</dbReference>
<protein>
    <submittedName>
        <fullName evidence="2">FtsZ-binding cell division protein ZapB</fullName>
    </submittedName>
</protein>
<feature type="region of interest" description="Disordered" evidence="1">
    <location>
        <begin position="82"/>
        <end position="105"/>
    </location>
</feature>
<evidence type="ECO:0000313" key="3">
    <source>
        <dbReference type="Proteomes" id="UP000767291"/>
    </source>
</evidence>
<reference evidence="2 3" key="1">
    <citation type="submission" date="2021-03" db="EMBL/GenBank/DDBJ databases">
        <title>Genomic Encyclopedia of Type Strains, Phase IV (KMG-IV): sequencing the most valuable type-strain genomes for metagenomic binning, comparative biology and taxonomic classification.</title>
        <authorList>
            <person name="Goeker M."/>
        </authorList>
    </citation>
    <scope>NUCLEOTIDE SEQUENCE [LARGE SCALE GENOMIC DNA]</scope>
    <source>
        <strain evidence="2 3">DSM 1289</strain>
    </source>
</reference>
<name>A0ABS4EE72_9FIRM</name>
<proteinExistence type="predicted"/>
<gene>
    <name evidence="2" type="ORF">J2Z43_002683</name>
</gene>
<dbReference type="EMBL" id="JAGGJX010000007">
    <property type="protein sequence ID" value="MBP1856235.1"/>
    <property type="molecule type" value="Genomic_DNA"/>
</dbReference>
<organism evidence="2 3">
    <name type="scientific">Metaclostridioides mangenotii</name>
    <dbReference type="NCBI Taxonomy" id="1540"/>
    <lineage>
        <taxon>Bacteria</taxon>
        <taxon>Bacillati</taxon>
        <taxon>Bacillota</taxon>
        <taxon>Clostridia</taxon>
        <taxon>Peptostreptococcales</taxon>
        <taxon>Peptostreptococcaceae</taxon>
        <taxon>Metaclostridioides</taxon>
    </lineage>
</organism>
<keyword evidence="2" id="KW-0131">Cell cycle</keyword>